<organism evidence="1">
    <name type="scientific">Anguilla anguilla</name>
    <name type="common">European freshwater eel</name>
    <name type="synonym">Muraena anguilla</name>
    <dbReference type="NCBI Taxonomy" id="7936"/>
    <lineage>
        <taxon>Eukaryota</taxon>
        <taxon>Metazoa</taxon>
        <taxon>Chordata</taxon>
        <taxon>Craniata</taxon>
        <taxon>Vertebrata</taxon>
        <taxon>Euteleostomi</taxon>
        <taxon>Actinopterygii</taxon>
        <taxon>Neopterygii</taxon>
        <taxon>Teleostei</taxon>
        <taxon>Anguilliformes</taxon>
        <taxon>Anguillidae</taxon>
        <taxon>Anguilla</taxon>
    </lineage>
</organism>
<sequence>MYIIGLGDVNESNCMYRAAGTYKCTALAYLHSGNGSFLQMFPVNEKKLNFKTSKSKYFHF</sequence>
<dbReference type="AlphaFoldDB" id="A0A0E9TGY6"/>
<accession>A0A0E9TGY6</accession>
<name>A0A0E9TGY6_ANGAN</name>
<protein>
    <submittedName>
        <fullName evidence="1">Uncharacterized protein</fullName>
    </submittedName>
</protein>
<dbReference type="EMBL" id="GBXM01056594">
    <property type="protein sequence ID" value="JAH51983.1"/>
    <property type="molecule type" value="Transcribed_RNA"/>
</dbReference>
<evidence type="ECO:0000313" key="1">
    <source>
        <dbReference type="EMBL" id="JAH51983.1"/>
    </source>
</evidence>
<reference evidence="1" key="1">
    <citation type="submission" date="2014-11" db="EMBL/GenBank/DDBJ databases">
        <authorList>
            <person name="Amaro Gonzalez C."/>
        </authorList>
    </citation>
    <scope>NUCLEOTIDE SEQUENCE</scope>
</reference>
<proteinExistence type="predicted"/>
<reference evidence="1" key="2">
    <citation type="journal article" date="2015" name="Fish Shellfish Immunol.">
        <title>Early steps in the European eel (Anguilla anguilla)-Vibrio vulnificus interaction in the gills: Role of the RtxA13 toxin.</title>
        <authorList>
            <person name="Callol A."/>
            <person name="Pajuelo D."/>
            <person name="Ebbesson L."/>
            <person name="Teles M."/>
            <person name="MacKenzie S."/>
            <person name="Amaro C."/>
        </authorList>
    </citation>
    <scope>NUCLEOTIDE SEQUENCE</scope>
</reference>